<evidence type="ECO:0000259" key="9">
    <source>
        <dbReference type="PROSITE" id="PS52019"/>
    </source>
</evidence>
<dbReference type="Gene3D" id="3.40.50.720">
    <property type="entry name" value="NAD(P)-binding Rossmann-like Domain"/>
    <property type="match status" value="2"/>
</dbReference>
<dbReference type="SUPFAM" id="SSF51735">
    <property type="entry name" value="NAD(P)-binding Rossmann-fold domains"/>
    <property type="match status" value="5"/>
</dbReference>
<protein>
    <submittedName>
        <fullName evidence="10">Uncharacterized protein</fullName>
    </submittedName>
</protein>
<dbReference type="GO" id="GO:0004315">
    <property type="term" value="F:3-oxoacyl-[acyl-carrier-protein] synthase activity"/>
    <property type="evidence" value="ECO:0007669"/>
    <property type="project" value="InterPro"/>
</dbReference>
<dbReference type="InterPro" id="IPR049552">
    <property type="entry name" value="PKS_DH_N"/>
</dbReference>
<dbReference type="InterPro" id="IPR036736">
    <property type="entry name" value="ACP-like_sf"/>
</dbReference>
<dbReference type="PROSITE" id="PS52019">
    <property type="entry name" value="PKS_MFAS_DH"/>
    <property type="match status" value="1"/>
</dbReference>
<evidence type="ECO:0000259" key="8">
    <source>
        <dbReference type="PROSITE" id="PS52004"/>
    </source>
</evidence>
<dbReference type="SMART" id="SM00826">
    <property type="entry name" value="PKS_DH"/>
    <property type="match status" value="1"/>
</dbReference>
<dbReference type="InterPro" id="IPR014030">
    <property type="entry name" value="Ketoacyl_synth_N"/>
</dbReference>
<dbReference type="InterPro" id="IPR006162">
    <property type="entry name" value="Ppantetheine_attach_site"/>
</dbReference>
<comment type="caution">
    <text evidence="10">The sequence shown here is derived from an EMBL/GenBank/DDBJ whole genome shotgun (WGS) entry which is preliminary data.</text>
</comment>
<dbReference type="SUPFAM" id="SSF55048">
    <property type="entry name" value="Probable ACP-binding domain of malonyl-CoA ACP transacylase"/>
    <property type="match status" value="2"/>
</dbReference>
<evidence type="ECO:0000259" key="7">
    <source>
        <dbReference type="PROSITE" id="PS50075"/>
    </source>
</evidence>
<dbReference type="Gene3D" id="3.10.129.110">
    <property type="entry name" value="Polyketide synthase dehydratase"/>
    <property type="match status" value="1"/>
</dbReference>
<dbReference type="Pfam" id="PF18369">
    <property type="entry name" value="PKS_DE"/>
    <property type="match status" value="1"/>
</dbReference>
<name>A0A919T1K8_9ACTN</name>
<dbReference type="InterPro" id="IPR018201">
    <property type="entry name" value="Ketoacyl_synth_AS"/>
</dbReference>
<dbReference type="InterPro" id="IPR032821">
    <property type="entry name" value="PKS_assoc"/>
</dbReference>
<feature type="active site" description="Proton donor; for dehydratase activity" evidence="6">
    <location>
        <position position="2613"/>
    </location>
</feature>
<dbReference type="CDD" id="cd00833">
    <property type="entry name" value="PKS"/>
    <property type="match status" value="2"/>
</dbReference>
<dbReference type="GO" id="GO:0016491">
    <property type="term" value="F:oxidoreductase activity"/>
    <property type="evidence" value="ECO:0007669"/>
    <property type="project" value="InterPro"/>
</dbReference>
<dbReference type="Pfam" id="PF02801">
    <property type="entry name" value="Ketoacyl-synt_C"/>
    <property type="match status" value="2"/>
</dbReference>
<dbReference type="InterPro" id="IPR049900">
    <property type="entry name" value="PKS_mFAS_DH"/>
</dbReference>
<dbReference type="SMART" id="SM00825">
    <property type="entry name" value="PKS_KS"/>
    <property type="match status" value="2"/>
</dbReference>
<dbReference type="FunFam" id="1.10.1200.10:FF:000007">
    <property type="entry name" value="Probable polyketide synthase pks17"/>
    <property type="match status" value="1"/>
</dbReference>
<dbReference type="InterPro" id="IPR041618">
    <property type="entry name" value="PKS_DE"/>
</dbReference>
<dbReference type="SMART" id="SM00822">
    <property type="entry name" value="PKS_KR"/>
    <property type="match status" value="2"/>
</dbReference>
<dbReference type="InterPro" id="IPR001227">
    <property type="entry name" value="Ac_transferase_dom_sf"/>
</dbReference>
<dbReference type="Gene3D" id="1.10.1200.10">
    <property type="entry name" value="ACP-like"/>
    <property type="match status" value="2"/>
</dbReference>
<dbReference type="SMART" id="SM00829">
    <property type="entry name" value="PKS_ER"/>
    <property type="match status" value="1"/>
</dbReference>
<dbReference type="InterPro" id="IPR013968">
    <property type="entry name" value="PKS_KR"/>
</dbReference>
<sequence>MSATIDEYVAALRSSLKDNDRLRSENKALTDAATEPVAVVGMACRLPGGADSPETLWHLVDTGADGITGFPADRGWVVDPGTSTYAAQGGFVPAATAFDPAFFGISPREALAMDPQQRLVLETTYELLERTGLDPRALRGSRTGVFLGASTSGYQYLVPGEAQGYALTGNAASILSGRVAYAFGFEGPTVTIDTACSSSLVALHLAAQALRRGECSLAVAGGVTVMVTADAYGAFARQQGLASDGRCKPFADAADGTGWSEGSGLLMVERLSDARRLGHRVLAVLRGSAVNSDGASNGLTAPNGPSQQRVIRAALADAGVRAADVDVVEAHGTGTRLGDPIEAQALLATYGRDRPADRPLHLGSVKSNIGHTQAAAGAAGVIKMIMAMRHGRIPRTLHVDAPTSHVDWTAGAVELLTEPVAWAAGERPRYAGVSSFGVSGTNAHVILQEPPAADAAPAAPPLTAPAPFLISAGTAAGLRDQAARLREHLAAPGAPAPAAVAAALAGTRSALDHRAVVVAGDTTLAGLLADLEAGRSGPGVVRGATGPGKVAFLFTGQGAQHTGMGAELRATYPVFAEAFADVCERFGALPDGPLREVIDAGGPLLERTDYAQAALFAYEIALFRLVESWGVVPDAVLGHSIGQLAAAHVAGVLTLDDAVTLVAARGRLMAALPAGGAMLSVAASEVEVLAALQHRPGLGIAAVNGPAATVVSGPADQVTELEAEADRLGWRTRRLRVSHAFHSALMDPMLDDFAAVAQRVAYAPARVPIVCDRTGEQLTTVDATTWVRHVRETVRFQDAVAALPALGVTRYLEIGPAAVLTGLARQIVTAPPGEPEPVLAAAARTGREEPAALLEAVGRLWTAGVAVDWAALVGPCPPAHAADLPTYAFQHERFWPEPHPVAPVSGTDAAEASFWAAVEDADAESVAGTVGIDDPGDLAAVLPALAAWRRAGRTSATLAEWRYRIAWRPVTPPAATLSGSWLVVRPAEVDAGEIIRALSHAGAVVSVLDLDGTALDRAELDRAGLVDRLAELPAPDTIVSLAPLAPGYYADTALTRGAALTVALLQALDDADLTAPMWSLTRQSVATEPGAVVPDPGQAQVWGLGRVAALELPRRWAGLIDLPATLGPAGAGRLVAVLAAADEDQVAIRPGGVAARRLVRAPGPVPAVPAVVPSGTVLVTGGTGALGAHVARALAGRGVPHLILTGRRGPDAPGVSELAAELTAAGTRVSVVACDVADRAAVEELLAGVPADLPLSGVVHAAGAGDPGALLTSDLPGFAAVLRAKVAGARHLDELTAGLPLGFFVVFGSVAGVWGSGGQAAYAAANAALDSLVEHRRGRGETGTSVAWGPWSGAGMVGSAETEEYLRLRGLRAMDPALAVAALLDAVDHDETCVAVADVEWPVFVPAFTLARPQPLLAELPVVPAGGAGAATAGLSAFAAGLAGLAPADRDRHLLELVRTTAARLLGHDSLDAVSAKATFQSLGFDSLTAIELRDLLVTATGLSLSATLIYDHPTPLALATELGGRLFGAEPGSGAAATGVAPTAPAGSMAEDPIAIVAMACRYPGDVESPEDLWRLVESGAEGLTTFPADRGWDVDALHEAEGAPSVRLGGFLGGAPLFDADLFAISPREALAMDPQQRLLLETAWEAFERGGLDPAGLRGSRTGVFVGTTGQDYLGLLTATAHGNDGHQGTGNAAAVLSGRLAYTFGLEGPALTVDTACSASLVALHLAVQALRSGDCDLALAGGATVMATPSAFVSFSKELGLTSDGRCKAFAAAADGTGWSEGVGLVLVERLSDARRRGHDVLALVRGSAVNQDGASNGLTAPNGPAQQRVIRQALANADLRPADVDAVEGHGTGTRLGDPIEAQALLATYGQDRDRPLWLGSLKSNIGHTQAAAGIGGVLKMVMALRNNMLPRTLHVDSPTHEVDWTAGAVELLTEPRPWPAGDEPRRAGVSSFGMSGTNAHVIIEEAPVVAQEDDRVTPPAGPLPWLLSGRTPEALHAQAGRLAAVVDGDRLAVARTLATGRAALEHRAVVVATGPDAFRAGLSGVAPAARASSDGVILVFPGQGGQWAGMAAGLLDEDPVFAARLAECDEVLAELVDWSVADVLRGADDSWLGRDDVLQPVWWSVLVALGAVWRASGVRVDGVVGHSQGEIAAAVVAGGLSLRDAARMVVLRSKLLRSLAHLGGMLLVGADADVTRRLCEDVPGIGIAAYNGPSLTVVSGDEAGLIAVEEHCGALNVWSRRVPIEYASHSAHVDRVRDEFLTAMAPVAPVPGVLPFYSTVRGTRTGTEELDAAYWYANVREPVLFDPVIRDLVAAGHDLFVECSPHPVLNAGVEDRGGVSVTTLRRGEGDRARLLRSFGAAWAAGADLDWRVLLGDGPRADLPTYPFQRTRFWPQPRPVAGDMGYAGLAAGGHPLLGAELSLAGGDGIVLTGRISVATHPWLADHVVLGSTLFPGTGFVELALHAGRRVGCDTLRELTLAAPLVLPAFGGVQVQVRAGAPDGSGDREISVASRAEEDGDWVLHAQGLLGAGSTASPSAATVWPPAGATPLAVDTVYETARAAGYDYGPVFQGLQRAWRTADGVAAEVSLPQTAEGDTYGLHPALLDAALHAAGLVSEGADAARVPFAWTGVTLHASGAAMLRVLLTPAGENALAVVAADSTGMPVAAVEQLVFRPVSADRLESGSTPRLDDSLFRVDWEPVPAPTSGTAYPDDAVSFLDAGATLKDLPDPVPPTVLTWLSTGDDGDRPGDVARLSAHALDLAQRWLADDRFAASRLVLLTRYATPATGPISDAAAAAALGLLRSAQTENPDRFVLADLDDSEASLTAVTGPLPDEPQLAFREGAPMAPRLVRALPGTALAVPKEGPWRLDATGDGTLDSLGLRPAPDAARPVGRDEVRIAIRAAGVNFRDVAISLGMIPGHTDMGIEAAGVVTEVGAGVTDLVAGDRVFGAVPLAFGPVAVVDRRLVARIPAGWTFAEAASVPTVFLTAWYGLRDRGGLRAGEKLLVHAAAGGVGMAAVQLARLWGAEVYGTASPGKWRTLRELGLDDAHIASSRDAGFATAFPGMDVVLNSLTGELLDASLGLLGRGGRLLEMGKTDQRDAARIAVDHPGVRYEPFDLTEAGAGRVGEILTELLALFDRDELRLLPITGWDIRDAVSAFRHISRARHVGKNVLVLPAAPDPDGTVLITGGAGTLGGLVAERLVTAHGVRRLILAGRSGGGEELVTHLTGLGAQVSVVACDVADRAALAGLLASIPQKHPLTGVVHCAGVLDDGVLATQTPARVATVYRPKVDAAVHLDELTRDLDLAFFVLYSSVSATVGSAGQANYAGANAFLDALASRRRAAGLAAVSVGWGLWARASTMTAHLDETDLVRASRAGAALSTELGLALFDAALTGADAHLVAATVSAAALSGPQVPPLLRRLVRPAIRRAVDGAGGAATLGDRLAAMTGAEQDRFLLDLVVGHAAAVLGHGGTEAVGADRAFKDLGFDSLTAVELRNLLSAATGVRLSATLVFDHPTPQALADHLRAQVLPERANPAAVLERRLDDVEAVLGGLGSNERARARMRIEVLLERLRDDPAPTGGGADDDIASATADDIFALIDSEFETP</sequence>
<dbReference type="FunFam" id="3.40.47.10:FF:000019">
    <property type="entry name" value="Polyketide synthase type I"/>
    <property type="match status" value="2"/>
</dbReference>
<proteinExistence type="predicted"/>
<dbReference type="Gene3D" id="3.30.70.3290">
    <property type="match status" value="2"/>
</dbReference>
<dbReference type="InterPro" id="IPR016039">
    <property type="entry name" value="Thiolase-like"/>
</dbReference>
<dbReference type="PANTHER" id="PTHR43775:SF51">
    <property type="entry name" value="INACTIVE PHENOLPHTHIOCEROL SYNTHESIS POLYKETIDE SYNTHASE TYPE I PKS1-RELATED"/>
    <property type="match status" value="1"/>
</dbReference>
<feature type="region of interest" description="N-terminal hotdog fold" evidence="6">
    <location>
        <begin position="2420"/>
        <end position="2542"/>
    </location>
</feature>
<dbReference type="Pfam" id="PF16197">
    <property type="entry name" value="KAsynt_C_assoc"/>
    <property type="match status" value="2"/>
</dbReference>
<evidence type="ECO:0000256" key="4">
    <source>
        <dbReference type="ARBA" id="ARBA00023268"/>
    </source>
</evidence>
<dbReference type="Pfam" id="PF13602">
    <property type="entry name" value="ADH_zinc_N_2"/>
    <property type="match status" value="1"/>
</dbReference>
<dbReference type="Proteomes" id="UP000680865">
    <property type="component" value="Unassembled WGS sequence"/>
</dbReference>
<evidence type="ECO:0000256" key="6">
    <source>
        <dbReference type="PROSITE-ProRule" id="PRU01363"/>
    </source>
</evidence>
<feature type="domain" description="Ketosynthase family 3 (KS3)" evidence="8">
    <location>
        <begin position="34"/>
        <end position="449"/>
    </location>
</feature>
<dbReference type="InterPro" id="IPR020807">
    <property type="entry name" value="PKS_DH"/>
</dbReference>
<dbReference type="SUPFAM" id="SSF52151">
    <property type="entry name" value="FabD/lysophospholipase-like"/>
    <property type="match status" value="2"/>
</dbReference>
<dbReference type="PROSITE" id="PS01162">
    <property type="entry name" value="QOR_ZETA_CRYSTAL"/>
    <property type="match status" value="1"/>
</dbReference>
<dbReference type="PROSITE" id="PS52004">
    <property type="entry name" value="KS3_2"/>
    <property type="match status" value="2"/>
</dbReference>
<dbReference type="Pfam" id="PF08240">
    <property type="entry name" value="ADH_N"/>
    <property type="match status" value="1"/>
</dbReference>
<dbReference type="InterPro" id="IPR020806">
    <property type="entry name" value="PKS_PP-bd"/>
</dbReference>
<dbReference type="SMART" id="SM00827">
    <property type="entry name" value="PKS_AT"/>
    <property type="match status" value="2"/>
</dbReference>
<dbReference type="InterPro" id="IPR042104">
    <property type="entry name" value="PKS_dehydratase_sf"/>
</dbReference>
<dbReference type="SUPFAM" id="SSF47336">
    <property type="entry name" value="ACP-like"/>
    <property type="match status" value="2"/>
</dbReference>
<dbReference type="GO" id="GO:0031177">
    <property type="term" value="F:phosphopantetheine binding"/>
    <property type="evidence" value="ECO:0007669"/>
    <property type="project" value="InterPro"/>
</dbReference>
<dbReference type="SMART" id="SM00823">
    <property type="entry name" value="PKS_PP"/>
    <property type="match status" value="2"/>
</dbReference>
<feature type="domain" description="Ketosynthase family 3 (KS3)" evidence="8">
    <location>
        <begin position="1552"/>
        <end position="1972"/>
    </location>
</feature>
<evidence type="ECO:0000313" key="11">
    <source>
        <dbReference type="Proteomes" id="UP000680865"/>
    </source>
</evidence>
<dbReference type="InterPro" id="IPR036291">
    <property type="entry name" value="NAD(P)-bd_dom_sf"/>
</dbReference>
<dbReference type="Gene3D" id="3.90.180.10">
    <property type="entry name" value="Medium-chain alcohol dehydrogenases, catalytic domain"/>
    <property type="match status" value="1"/>
</dbReference>
<evidence type="ECO:0000256" key="5">
    <source>
        <dbReference type="ARBA" id="ARBA00023315"/>
    </source>
</evidence>
<dbReference type="InterPro" id="IPR014031">
    <property type="entry name" value="Ketoacyl_synth_C"/>
</dbReference>
<dbReference type="GO" id="GO:0006633">
    <property type="term" value="P:fatty acid biosynthetic process"/>
    <property type="evidence" value="ECO:0007669"/>
    <property type="project" value="InterPro"/>
</dbReference>
<keyword evidence="3" id="KW-0808">Transferase</keyword>
<dbReference type="Pfam" id="PF21089">
    <property type="entry name" value="PKS_DH_N"/>
    <property type="match status" value="1"/>
</dbReference>
<feature type="active site" description="Proton acceptor; for dehydratase activity" evidence="6">
    <location>
        <position position="2452"/>
    </location>
</feature>
<dbReference type="Gene3D" id="6.10.140.1830">
    <property type="match status" value="1"/>
</dbReference>
<dbReference type="NCBIfam" id="NF045894">
    <property type="entry name" value="PKS_plus_SDR"/>
    <property type="match status" value="1"/>
</dbReference>
<dbReference type="PROSITE" id="PS00606">
    <property type="entry name" value="KS3_1"/>
    <property type="match status" value="2"/>
</dbReference>
<dbReference type="SMART" id="SM01294">
    <property type="entry name" value="PKS_PP_betabranch"/>
    <property type="match status" value="2"/>
</dbReference>
<organism evidence="10 11">
    <name type="scientific">Winogradskya consettensis</name>
    <dbReference type="NCBI Taxonomy" id="113560"/>
    <lineage>
        <taxon>Bacteria</taxon>
        <taxon>Bacillati</taxon>
        <taxon>Actinomycetota</taxon>
        <taxon>Actinomycetes</taxon>
        <taxon>Micromonosporales</taxon>
        <taxon>Micromonosporaceae</taxon>
        <taxon>Winogradskya</taxon>
    </lineage>
</organism>
<dbReference type="Gene3D" id="3.40.366.10">
    <property type="entry name" value="Malonyl-Coenzyme A Acyl Carrier Protein, domain 2"/>
    <property type="match status" value="2"/>
</dbReference>
<dbReference type="Pfam" id="PF00109">
    <property type="entry name" value="ketoacyl-synt"/>
    <property type="match status" value="2"/>
</dbReference>
<accession>A0A919T1K8</accession>
<reference evidence="10" key="1">
    <citation type="submission" date="2021-03" db="EMBL/GenBank/DDBJ databases">
        <title>Whole genome shotgun sequence of Actinoplanes consettensis NBRC 14913.</title>
        <authorList>
            <person name="Komaki H."/>
            <person name="Tamura T."/>
        </authorList>
    </citation>
    <scope>NUCLEOTIDE SEQUENCE</scope>
    <source>
        <strain evidence="10">NBRC 14913</strain>
    </source>
</reference>
<dbReference type="InterPro" id="IPR002364">
    <property type="entry name" value="Quin_OxRdtase/zeta-crystal_CS"/>
</dbReference>
<dbReference type="InterPro" id="IPR016036">
    <property type="entry name" value="Malonyl_transacylase_ACP-bd"/>
</dbReference>
<dbReference type="Pfam" id="PF08659">
    <property type="entry name" value="KR"/>
    <property type="match status" value="2"/>
</dbReference>
<dbReference type="PROSITE" id="PS50075">
    <property type="entry name" value="CARRIER"/>
    <property type="match status" value="2"/>
</dbReference>
<feature type="region of interest" description="C-terminal hotdog fold" evidence="6">
    <location>
        <begin position="2554"/>
        <end position="2689"/>
    </location>
</feature>
<dbReference type="EMBL" id="BOQP01000051">
    <property type="protein sequence ID" value="GIM82396.1"/>
    <property type="molecule type" value="Genomic_DNA"/>
</dbReference>
<dbReference type="GO" id="GO:0004312">
    <property type="term" value="F:fatty acid synthase activity"/>
    <property type="evidence" value="ECO:0007669"/>
    <property type="project" value="TreeGrafter"/>
</dbReference>
<dbReference type="InterPro" id="IPR020843">
    <property type="entry name" value="ER"/>
</dbReference>
<dbReference type="CDD" id="cd08956">
    <property type="entry name" value="KR_3_FAS_SDR_x"/>
    <property type="match status" value="1"/>
</dbReference>
<keyword evidence="2" id="KW-0597">Phosphoprotein</keyword>
<dbReference type="Pfam" id="PF14765">
    <property type="entry name" value="PS-DH"/>
    <property type="match status" value="1"/>
</dbReference>
<dbReference type="InterPro" id="IPR011032">
    <property type="entry name" value="GroES-like_sf"/>
</dbReference>
<keyword evidence="5" id="KW-0012">Acyltransferase</keyword>
<dbReference type="InterPro" id="IPR009081">
    <property type="entry name" value="PP-bd_ACP"/>
</dbReference>
<evidence type="ECO:0000256" key="3">
    <source>
        <dbReference type="ARBA" id="ARBA00022679"/>
    </source>
</evidence>
<dbReference type="InterPro" id="IPR049551">
    <property type="entry name" value="PKS_DH_C"/>
</dbReference>
<gene>
    <name evidence="10" type="ORF">Aco04nite_81300</name>
</gene>
<keyword evidence="1" id="KW-0596">Phosphopantetheine</keyword>
<dbReference type="InterPro" id="IPR013154">
    <property type="entry name" value="ADH-like_N"/>
</dbReference>
<feature type="domain" description="Carrier" evidence="7">
    <location>
        <begin position="1452"/>
        <end position="1527"/>
    </location>
</feature>
<keyword evidence="11" id="KW-1185">Reference proteome</keyword>
<dbReference type="CDD" id="cd08952">
    <property type="entry name" value="KR_1_SDR_x"/>
    <property type="match status" value="1"/>
</dbReference>
<evidence type="ECO:0000313" key="10">
    <source>
        <dbReference type="EMBL" id="GIM82396.1"/>
    </source>
</evidence>
<keyword evidence="4" id="KW-0511">Multifunctional enzyme</keyword>
<dbReference type="Gene3D" id="3.40.50.11460">
    <property type="match status" value="1"/>
</dbReference>
<evidence type="ECO:0000256" key="1">
    <source>
        <dbReference type="ARBA" id="ARBA00022450"/>
    </source>
</evidence>
<dbReference type="GO" id="GO:0008270">
    <property type="term" value="F:zinc ion binding"/>
    <property type="evidence" value="ECO:0007669"/>
    <property type="project" value="InterPro"/>
</dbReference>
<dbReference type="PANTHER" id="PTHR43775">
    <property type="entry name" value="FATTY ACID SYNTHASE"/>
    <property type="match status" value="1"/>
</dbReference>
<dbReference type="Pfam" id="PF00698">
    <property type="entry name" value="Acyl_transf_1"/>
    <property type="match status" value="2"/>
</dbReference>
<dbReference type="InterPro" id="IPR057326">
    <property type="entry name" value="KR_dom"/>
</dbReference>
<dbReference type="Pfam" id="PF00550">
    <property type="entry name" value="PP-binding"/>
    <property type="match status" value="2"/>
</dbReference>
<dbReference type="InterPro" id="IPR016035">
    <property type="entry name" value="Acyl_Trfase/lysoPLipase"/>
</dbReference>
<feature type="domain" description="PKS/mFAS DH" evidence="9">
    <location>
        <begin position="2420"/>
        <end position="2689"/>
    </location>
</feature>
<dbReference type="SUPFAM" id="SSF53901">
    <property type="entry name" value="Thiolase-like"/>
    <property type="match status" value="2"/>
</dbReference>
<feature type="domain" description="Carrier" evidence="7">
    <location>
        <begin position="3463"/>
        <end position="3538"/>
    </location>
</feature>
<dbReference type="InterPro" id="IPR050091">
    <property type="entry name" value="PKS_NRPS_Biosynth_Enz"/>
</dbReference>
<dbReference type="CDD" id="cd05195">
    <property type="entry name" value="enoyl_red"/>
    <property type="match status" value="1"/>
</dbReference>
<dbReference type="InterPro" id="IPR014043">
    <property type="entry name" value="Acyl_transferase_dom"/>
</dbReference>
<dbReference type="SUPFAM" id="SSF50129">
    <property type="entry name" value="GroES-like"/>
    <property type="match status" value="1"/>
</dbReference>
<dbReference type="InterPro" id="IPR020841">
    <property type="entry name" value="PKS_Beta-ketoAc_synthase_dom"/>
</dbReference>
<evidence type="ECO:0000256" key="2">
    <source>
        <dbReference type="ARBA" id="ARBA00022553"/>
    </source>
</evidence>
<dbReference type="PROSITE" id="PS00012">
    <property type="entry name" value="PHOSPHOPANTETHEINE"/>
    <property type="match status" value="2"/>
</dbReference>
<dbReference type="Gene3D" id="3.40.47.10">
    <property type="match status" value="2"/>
</dbReference>